<dbReference type="HAMAP" id="MF_00323">
    <property type="entry name" value="Ferrochelatase"/>
    <property type="match status" value="1"/>
</dbReference>
<keyword evidence="5 7" id="KW-0627">Porphyrin biosynthesis</keyword>
<evidence type="ECO:0000313" key="9">
    <source>
        <dbReference type="EMBL" id="UQX09318.1"/>
    </source>
</evidence>
<evidence type="ECO:0000256" key="8">
    <source>
        <dbReference type="RuleBase" id="RU000607"/>
    </source>
</evidence>
<dbReference type="RefSeq" id="WP_219066839.1">
    <property type="nucleotide sequence ID" value="NZ_CAJUXY010000012.1"/>
</dbReference>
<feature type="binding site" evidence="7">
    <location>
        <position position="172"/>
    </location>
    <ligand>
        <name>Fe(2+)</name>
        <dbReference type="ChEBI" id="CHEBI:29033"/>
    </ligand>
</feature>
<evidence type="ECO:0000256" key="7">
    <source>
        <dbReference type="HAMAP-Rule" id="MF_00323"/>
    </source>
</evidence>
<comment type="function">
    <text evidence="7 8">Involved in coproporphyrin-dependent heme b biosynthesis. Catalyzes the insertion of ferrous iron into coproporphyrin III to form Fe-coproporphyrin III.</text>
</comment>
<organism evidence="9 10">
    <name type="scientific">Candidatus Mycobacterium methanotrophicum</name>
    <dbReference type="NCBI Taxonomy" id="2943498"/>
    <lineage>
        <taxon>Bacteria</taxon>
        <taxon>Bacillati</taxon>
        <taxon>Actinomycetota</taxon>
        <taxon>Actinomycetes</taxon>
        <taxon>Mycobacteriales</taxon>
        <taxon>Mycobacteriaceae</taxon>
        <taxon>Mycobacterium</taxon>
    </lineage>
</organism>
<keyword evidence="10" id="KW-1185">Reference proteome</keyword>
<dbReference type="NCBIfam" id="NF000689">
    <property type="entry name" value="PRK00035.2-1"/>
    <property type="match status" value="1"/>
</dbReference>
<comment type="catalytic activity">
    <reaction evidence="6">
        <text>Fe-coproporphyrin III + 2 H(+) = coproporphyrin III + Fe(2+)</text>
        <dbReference type="Rhea" id="RHEA:49572"/>
        <dbReference type="ChEBI" id="CHEBI:15378"/>
        <dbReference type="ChEBI" id="CHEBI:29033"/>
        <dbReference type="ChEBI" id="CHEBI:68438"/>
        <dbReference type="ChEBI" id="CHEBI:131725"/>
        <dbReference type="EC" id="4.99.1.9"/>
    </reaction>
    <physiologicalReaction direction="right-to-left" evidence="6">
        <dbReference type="Rhea" id="RHEA:49574"/>
    </physiologicalReaction>
</comment>
<feature type="binding site" evidence="7">
    <location>
        <position position="116"/>
    </location>
    <ligand>
        <name>Fe-coproporphyrin III</name>
        <dbReference type="ChEBI" id="CHEBI:68438"/>
    </ligand>
</feature>
<keyword evidence="7 8" id="KW-0963">Cytoplasm</keyword>
<comment type="similarity">
    <text evidence="7 8">Belongs to the ferrochelatase family.</text>
</comment>
<reference evidence="9" key="1">
    <citation type="submission" date="2022-05" db="EMBL/GenBank/DDBJ databases">
        <title>A methanotrophic Mycobacterium dominates a cave microbial ecosystem.</title>
        <authorList>
            <person name="Van Spanning R.J.M."/>
            <person name="Guan Q."/>
            <person name="Melkonian C."/>
            <person name="Gallant J."/>
            <person name="Polerecky L."/>
            <person name="Flot J.-F."/>
            <person name="Brandt B.W."/>
            <person name="Braster M."/>
            <person name="Iturbe Espinoza P."/>
            <person name="Aerts J."/>
            <person name="Meima-Franke M."/>
            <person name="Piersma S.R."/>
            <person name="Bunduc C."/>
            <person name="Ummels R."/>
            <person name="Pain A."/>
            <person name="Fleming E.J."/>
            <person name="van der Wel N."/>
            <person name="Gherman V.D."/>
            <person name="Sarbu S.M."/>
            <person name="Bodelier P.L.E."/>
            <person name="Bitter W."/>
        </authorList>
    </citation>
    <scope>NUCLEOTIDE SEQUENCE</scope>
    <source>
        <strain evidence="9">Sulfur Cave</strain>
    </source>
</reference>
<comment type="caution">
    <text evidence="7">Lacks conserved residue(s) required for the propagation of feature annotation.</text>
</comment>
<dbReference type="InterPro" id="IPR001015">
    <property type="entry name" value="Ferrochelatase"/>
</dbReference>
<dbReference type="PROSITE" id="PS00534">
    <property type="entry name" value="FERROCHELATASE"/>
    <property type="match status" value="1"/>
</dbReference>
<dbReference type="Proteomes" id="UP001056610">
    <property type="component" value="Chromosome"/>
</dbReference>
<gene>
    <name evidence="7" type="primary">cpfC</name>
    <name evidence="9" type="ORF">M5I08_12750</name>
</gene>
<keyword evidence="2 7" id="KW-0408">Iron</keyword>
<dbReference type="EC" id="4.99.1.9" evidence="7"/>
<dbReference type="NCBIfam" id="TIGR00109">
    <property type="entry name" value="hemH"/>
    <property type="match status" value="1"/>
</dbReference>
<evidence type="ECO:0000256" key="3">
    <source>
        <dbReference type="ARBA" id="ARBA00023133"/>
    </source>
</evidence>
<name>A0ABY4QHL4_9MYCO</name>
<evidence type="ECO:0000256" key="4">
    <source>
        <dbReference type="ARBA" id="ARBA00023239"/>
    </source>
</evidence>
<evidence type="ECO:0000313" key="10">
    <source>
        <dbReference type="Proteomes" id="UP001056610"/>
    </source>
</evidence>
<sequence>MEFDAVLLQSFGGPDGPEQVRPFLENVARGRNVPAERLDEVAEHYRHFGGVSPINSINLALVAQLRSELDLPVYVGNRNWEPFIEDAVADMRDNGVRRAAVFTTSAWSGYSSCTQYSEDIDRARRAAGPGAPDLVKLRRYFDHPLFVEMFAEGIEAAAQTAPDDARLVFTAHSIPVAADNRLGPDLYSRQVRYAASLVAAAAGYADYDLAWQSRSGAGQAPWLAPDVADHLAALAAAGAKAIIVCPIGFVADHIEVVWDLDTELRAQAESAGIAFARTGTPGADRRFARLAADLIDELRCGRQPARVTGPDPAPGCAASVNGEPCRPPHCVAEVRPNQSAG</sequence>
<proteinExistence type="inferred from homology"/>
<dbReference type="PANTHER" id="PTHR11108:SF1">
    <property type="entry name" value="FERROCHELATASE, MITOCHONDRIAL"/>
    <property type="match status" value="1"/>
</dbReference>
<keyword evidence="7" id="KW-0479">Metal-binding</keyword>
<dbReference type="Pfam" id="PF00762">
    <property type="entry name" value="Ferrochelatase"/>
    <property type="match status" value="1"/>
</dbReference>
<accession>A0ABY4QHL4</accession>
<dbReference type="GO" id="GO:0016829">
    <property type="term" value="F:lyase activity"/>
    <property type="evidence" value="ECO:0007669"/>
    <property type="project" value="UniProtKB-KW"/>
</dbReference>
<comment type="pathway">
    <text evidence="1 7 8">Porphyrin-containing compound metabolism; protoheme biosynthesis.</text>
</comment>
<evidence type="ECO:0000256" key="6">
    <source>
        <dbReference type="ARBA" id="ARBA00024536"/>
    </source>
</evidence>
<protein>
    <recommendedName>
        <fullName evidence="7">Coproporphyrin III ferrochelatase</fullName>
        <ecNumber evidence="7">4.99.1.9</ecNumber>
    </recommendedName>
</protein>
<evidence type="ECO:0000256" key="2">
    <source>
        <dbReference type="ARBA" id="ARBA00023004"/>
    </source>
</evidence>
<feature type="binding site" evidence="7">
    <location>
        <position position="255"/>
    </location>
    <ligand>
        <name>Fe(2+)</name>
        <dbReference type="ChEBI" id="CHEBI:29033"/>
    </ligand>
</feature>
<dbReference type="InterPro" id="IPR019772">
    <property type="entry name" value="Ferrochelatase_AS"/>
</dbReference>
<dbReference type="CDD" id="cd03411">
    <property type="entry name" value="Ferrochelatase_N"/>
    <property type="match status" value="1"/>
</dbReference>
<keyword evidence="3 7" id="KW-0350">Heme biosynthesis</keyword>
<dbReference type="EMBL" id="CP097320">
    <property type="protein sequence ID" value="UQX09318.1"/>
    <property type="molecule type" value="Genomic_DNA"/>
</dbReference>
<evidence type="ECO:0000256" key="1">
    <source>
        <dbReference type="ARBA" id="ARBA00004744"/>
    </source>
</evidence>
<comment type="subcellular location">
    <subcellularLocation>
        <location evidence="7 8">Cytoplasm</location>
    </subcellularLocation>
</comment>
<dbReference type="CDD" id="cd00419">
    <property type="entry name" value="Ferrochelatase_C"/>
    <property type="match status" value="1"/>
</dbReference>
<dbReference type="InterPro" id="IPR033644">
    <property type="entry name" value="Ferrochelatase_C"/>
</dbReference>
<evidence type="ECO:0000256" key="5">
    <source>
        <dbReference type="ARBA" id="ARBA00023244"/>
    </source>
</evidence>
<keyword evidence="4 7" id="KW-0456">Lyase</keyword>
<dbReference type="InterPro" id="IPR033659">
    <property type="entry name" value="Ferrochelatase_N"/>
</dbReference>
<feature type="binding site" evidence="7">
    <location>
        <position position="52"/>
    </location>
    <ligand>
        <name>Fe-coproporphyrin III</name>
        <dbReference type="ChEBI" id="CHEBI:68438"/>
    </ligand>
</feature>
<dbReference type="PANTHER" id="PTHR11108">
    <property type="entry name" value="FERROCHELATASE"/>
    <property type="match status" value="1"/>
</dbReference>